<protein>
    <submittedName>
        <fullName evidence="3">YciI family protein</fullName>
    </submittedName>
</protein>
<dbReference type="Gene3D" id="3.30.70.1060">
    <property type="entry name" value="Dimeric alpha+beta barrel"/>
    <property type="match status" value="1"/>
</dbReference>
<evidence type="ECO:0000313" key="4">
    <source>
        <dbReference type="Proteomes" id="UP001320831"/>
    </source>
</evidence>
<organism evidence="3 4">
    <name type="scientific">Chelativorans salis</name>
    <dbReference type="NCBI Taxonomy" id="2978478"/>
    <lineage>
        <taxon>Bacteria</taxon>
        <taxon>Pseudomonadati</taxon>
        <taxon>Pseudomonadota</taxon>
        <taxon>Alphaproteobacteria</taxon>
        <taxon>Hyphomicrobiales</taxon>
        <taxon>Phyllobacteriaceae</taxon>
        <taxon>Chelativorans</taxon>
    </lineage>
</organism>
<keyword evidence="4" id="KW-1185">Reference proteome</keyword>
<sequence>MKFIILFEDEANADPGIRETHMAEHLSFLETHSDNVVSAGPLTGSDGEGWGGLWIVDAASVNEVERLVHEDPFWPTGLRKSYTILAWKQVYGAGRRLIYPD</sequence>
<dbReference type="EMBL" id="JAOCZP010000011">
    <property type="protein sequence ID" value="MCT7378066.1"/>
    <property type="molecule type" value="Genomic_DNA"/>
</dbReference>
<dbReference type="Proteomes" id="UP001320831">
    <property type="component" value="Unassembled WGS sequence"/>
</dbReference>
<accession>A0ABT2LU66</accession>
<dbReference type="RefSeq" id="WP_260906861.1">
    <property type="nucleotide sequence ID" value="NZ_JAOCZP010000011.1"/>
</dbReference>
<dbReference type="Pfam" id="PF03795">
    <property type="entry name" value="YCII"/>
    <property type="match status" value="1"/>
</dbReference>
<reference evidence="3 4" key="1">
    <citation type="submission" date="2022-09" db="EMBL/GenBank/DDBJ databases">
        <title>Chelativorans salina sp. nov., a novel slightly halophilic bacterium isolated from a saline lake sediment enrichment.</title>
        <authorList>
            <person name="Gao L."/>
            <person name="Fang B.-Z."/>
            <person name="Li W.-J."/>
        </authorList>
    </citation>
    <scope>NUCLEOTIDE SEQUENCE [LARGE SCALE GENOMIC DNA]</scope>
    <source>
        <strain evidence="3 4">EGI FJ00035</strain>
    </source>
</reference>
<evidence type="ECO:0000259" key="2">
    <source>
        <dbReference type="Pfam" id="PF03795"/>
    </source>
</evidence>
<dbReference type="InterPro" id="IPR011008">
    <property type="entry name" value="Dimeric_a/b-barrel"/>
</dbReference>
<comment type="caution">
    <text evidence="3">The sequence shown here is derived from an EMBL/GenBank/DDBJ whole genome shotgun (WGS) entry which is preliminary data.</text>
</comment>
<gene>
    <name evidence="3" type="ORF">N5A92_23895</name>
</gene>
<evidence type="ECO:0000256" key="1">
    <source>
        <dbReference type="ARBA" id="ARBA00007689"/>
    </source>
</evidence>
<dbReference type="SUPFAM" id="SSF54909">
    <property type="entry name" value="Dimeric alpha+beta barrel"/>
    <property type="match status" value="1"/>
</dbReference>
<evidence type="ECO:0000313" key="3">
    <source>
        <dbReference type="EMBL" id="MCT7378066.1"/>
    </source>
</evidence>
<proteinExistence type="inferred from homology"/>
<comment type="similarity">
    <text evidence="1">Belongs to the YciI family.</text>
</comment>
<name>A0ABT2LU66_9HYPH</name>
<dbReference type="InterPro" id="IPR005545">
    <property type="entry name" value="YCII"/>
</dbReference>
<feature type="domain" description="YCII-related" evidence="2">
    <location>
        <begin position="1"/>
        <end position="88"/>
    </location>
</feature>